<evidence type="ECO:0000313" key="2">
    <source>
        <dbReference type="Proteomes" id="UP000799291"/>
    </source>
</evidence>
<dbReference type="AlphaFoldDB" id="A0A6G1IR25"/>
<gene>
    <name evidence="1" type="ORF">K458DRAFT_90202</name>
</gene>
<keyword evidence="2" id="KW-1185">Reference proteome</keyword>
<dbReference type="Proteomes" id="UP000799291">
    <property type="component" value="Unassembled WGS sequence"/>
</dbReference>
<evidence type="ECO:0000313" key="1">
    <source>
        <dbReference type="EMBL" id="KAF2680605.1"/>
    </source>
</evidence>
<protein>
    <submittedName>
        <fullName evidence="1">Uncharacterized protein</fullName>
    </submittedName>
</protein>
<dbReference type="EMBL" id="MU005595">
    <property type="protein sequence ID" value="KAF2680605.1"/>
    <property type="molecule type" value="Genomic_DNA"/>
</dbReference>
<sequence>MRPPSFHPQSLSQFQRTSPIAILLASFVARKCTTCLRLGPLSGDVRPDCLYTASYSRACVVGVRLLVFAVRVRVPSFANAEGCERLRVEASGEMGRARAAVQTSVVGSGFARILGEADDDSECDKIGIMMALVRVGSWNCIVCLWLETSGPAAS</sequence>
<reference evidence="1" key="1">
    <citation type="journal article" date="2020" name="Stud. Mycol.">
        <title>101 Dothideomycetes genomes: a test case for predicting lifestyles and emergence of pathogens.</title>
        <authorList>
            <person name="Haridas S."/>
            <person name="Albert R."/>
            <person name="Binder M."/>
            <person name="Bloem J."/>
            <person name="Labutti K."/>
            <person name="Salamov A."/>
            <person name="Andreopoulos B."/>
            <person name="Baker S."/>
            <person name="Barry K."/>
            <person name="Bills G."/>
            <person name="Bluhm B."/>
            <person name="Cannon C."/>
            <person name="Castanera R."/>
            <person name="Culley D."/>
            <person name="Daum C."/>
            <person name="Ezra D."/>
            <person name="Gonzalez J."/>
            <person name="Henrissat B."/>
            <person name="Kuo A."/>
            <person name="Liang C."/>
            <person name="Lipzen A."/>
            <person name="Lutzoni F."/>
            <person name="Magnuson J."/>
            <person name="Mondo S."/>
            <person name="Nolan M."/>
            <person name="Ohm R."/>
            <person name="Pangilinan J."/>
            <person name="Park H.-J."/>
            <person name="Ramirez L."/>
            <person name="Alfaro M."/>
            <person name="Sun H."/>
            <person name="Tritt A."/>
            <person name="Yoshinaga Y."/>
            <person name="Zwiers L.-H."/>
            <person name="Turgeon B."/>
            <person name="Goodwin S."/>
            <person name="Spatafora J."/>
            <person name="Crous P."/>
            <person name="Grigoriev I."/>
        </authorList>
    </citation>
    <scope>NUCLEOTIDE SEQUENCE</scope>
    <source>
        <strain evidence="1">CBS 122367</strain>
    </source>
</reference>
<proteinExistence type="predicted"/>
<name>A0A6G1IR25_9PLEO</name>
<organism evidence="1 2">
    <name type="scientific">Lentithecium fluviatile CBS 122367</name>
    <dbReference type="NCBI Taxonomy" id="1168545"/>
    <lineage>
        <taxon>Eukaryota</taxon>
        <taxon>Fungi</taxon>
        <taxon>Dikarya</taxon>
        <taxon>Ascomycota</taxon>
        <taxon>Pezizomycotina</taxon>
        <taxon>Dothideomycetes</taxon>
        <taxon>Pleosporomycetidae</taxon>
        <taxon>Pleosporales</taxon>
        <taxon>Massarineae</taxon>
        <taxon>Lentitheciaceae</taxon>
        <taxon>Lentithecium</taxon>
    </lineage>
</organism>
<accession>A0A6G1IR25</accession>